<organism evidence="1">
    <name type="scientific">bacterium 19NY03SH02</name>
    <dbReference type="NCBI Taxonomy" id="2920631"/>
    <lineage>
        <taxon>Bacteria</taxon>
    </lineage>
</organism>
<evidence type="ECO:0000313" key="1">
    <source>
        <dbReference type="EMBL" id="XAG81743.1"/>
    </source>
</evidence>
<reference evidence="1" key="1">
    <citation type="submission" date="2022-03" db="EMBL/GenBank/DDBJ databases">
        <title>Sea Food Isolates.</title>
        <authorList>
            <person name="Li c."/>
        </authorList>
    </citation>
    <scope>NUCLEOTIDE SEQUENCE</scope>
    <source>
        <strain evidence="1">19NY03SH02</strain>
    </source>
</reference>
<sequence>MTQHYGVVLAQHQWLIQHQFSQAVAALIGLGQLGYASQSMIGAVVAMYALPVSHWLKGTDLHHRAATGVRLRQVAEPIATLRRSVVIDATEIEGDPGARQRRLRLLPLAVNAADPQLVFLTRAVEVITDIGTATDHCARDHPTGAFDAEGAIQGHAKGLLRVCGDASLLKL</sequence>
<accession>A0AAU6V8R1</accession>
<protein>
    <submittedName>
        <fullName evidence="1">Uncharacterized protein</fullName>
    </submittedName>
</protein>
<proteinExistence type="predicted"/>
<dbReference type="AlphaFoldDB" id="A0AAU6V8R1"/>
<gene>
    <name evidence="1" type="ORF">MRN14_03800</name>
</gene>
<name>A0AAU6V8R1_UNCXX</name>
<dbReference type="EMBL" id="CP095354">
    <property type="protein sequence ID" value="XAG81743.1"/>
    <property type="molecule type" value="Genomic_DNA"/>
</dbReference>